<sequence>MIEAKNEDVEVVPVAAVVVSQMVEQPLEPVRAATESTAPVKHPHRQSPWLPGQHAPVLSKAKAEAVDVVPAAAVAAPPMVEQPLQPVRAATESTAPAKHPHRQTPWLPGQHTPVLSKAKDEAVDVVPAAAVAAPPMVEQPLEPVRAATESTAPAKHPHRQTPWLPGQHAPVLSKAKAEAVDVVPAAAVAAPPMVEQPLEPVRAATESTAPAKHPHRQTPWLPGQHAPVLSKAKDEAVDVVPAAAVAALPMVEQPVEPVPAATESTAPAKHPHRQTPWLPGQHAPVLSKTKDEAVDVVPAAAVAAPPMVEQPLEPVRAATESTAPAKHPHRQTPWLPGQHAPVLSKTKDEAVDVVPAAAVAALPMVEQPLEPVRAATESTAPAKHPHRQTPWLPGQHAPVLSKAKDEAVDVVPAAAVAAPPMVEQSLEPVRAATESTAPVKHPHRQTPWLPGQHAPVLSKAKDEAVDVVPAAAVAAPPMVEQPLEPVRAATESTAPAKHPHRQTPWLPGQHAPVLSKAKDEAVDVVPAAAVAALPMVEQPLEPVRAATESTAPAKHPHRQTPWLPGQHAPVLSKAKDEAVDVVPAAAVAAPPMVEQPLEPVRAATESTAPAKHPHRQTPWLPGQHAPVLSKAKDEAVDVVPAAAVAA</sequence>
<evidence type="ECO:0000256" key="1">
    <source>
        <dbReference type="SAM" id="MobiDB-lite"/>
    </source>
</evidence>
<protein>
    <submittedName>
        <fullName evidence="2">Uncharacterized protein</fullName>
    </submittedName>
</protein>
<proteinExistence type="predicted"/>
<feature type="non-terminal residue" evidence="2">
    <location>
        <position position="646"/>
    </location>
</feature>
<comment type="caution">
    <text evidence="2">The sequence shown here is derived from an EMBL/GenBank/DDBJ whole genome shotgun (WGS) entry which is preliminary data.</text>
</comment>
<name>A0A6A3VMM7_9STRA</name>
<dbReference type="Proteomes" id="UP000440367">
    <property type="component" value="Unassembled WGS sequence"/>
</dbReference>
<reference evidence="2 3" key="1">
    <citation type="submission" date="2018-08" db="EMBL/GenBank/DDBJ databases">
        <title>Genomic investigation of the strawberry pathogen Phytophthora fragariae indicates pathogenicity is determined by transcriptional variation in three key races.</title>
        <authorList>
            <person name="Adams T.M."/>
            <person name="Armitage A.D."/>
            <person name="Sobczyk M.K."/>
            <person name="Bates H.J."/>
            <person name="Dunwell J.M."/>
            <person name="Nellist C.F."/>
            <person name="Harrison R.J."/>
        </authorList>
    </citation>
    <scope>NUCLEOTIDE SEQUENCE [LARGE SCALE GENOMIC DNA]</scope>
    <source>
        <strain evidence="2 3">BC-1</strain>
    </source>
</reference>
<feature type="region of interest" description="Disordered" evidence="1">
    <location>
        <begin position="88"/>
        <end position="109"/>
    </location>
</feature>
<organism evidence="2 3">
    <name type="scientific">Phytophthora fragariae</name>
    <dbReference type="NCBI Taxonomy" id="53985"/>
    <lineage>
        <taxon>Eukaryota</taxon>
        <taxon>Sar</taxon>
        <taxon>Stramenopiles</taxon>
        <taxon>Oomycota</taxon>
        <taxon>Peronosporomycetes</taxon>
        <taxon>Peronosporales</taxon>
        <taxon>Peronosporaceae</taxon>
        <taxon>Phytophthora</taxon>
    </lineage>
</organism>
<feature type="region of interest" description="Disordered" evidence="1">
    <location>
        <begin position="30"/>
        <end position="52"/>
    </location>
</feature>
<dbReference type="AlphaFoldDB" id="A0A6A3VMM7"/>
<gene>
    <name evidence="2" type="ORF">PF002_g30191</name>
</gene>
<evidence type="ECO:0000313" key="3">
    <source>
        <dbReference type="Proteomes" id="UP000440367"/>
    </source>
</evidence>
<feature type="region of interest" description="Disordered" evidence="1">
    <location>
        <begin position="601"/>
        <end position="624"/>
    </location>
</feature>
<feature type="region of interest" description="Disordered" evidence="1">
    <location>
        <begin position="544"/>
        <end position="567"/>
    </location>
</feature>
<accession>A0A6A3VMM7</accession>
<feature type="region of interest" description="Disordered" evidence="1">
    <location>
        <begin position="316"/>
        <end position="339"/>
    </location>
</feature>
<evidence type="ECO:0000313" key="2">
    <source>
        <dbReference type="EMBL" id="KAE9170069.1"/>
    </source>
</evidence>
<dbReference type="EMBL" id="QXGD01004541">
    <property type="protein sequence ID" value="KAE9170069.1"/>
    <property type="molecule type" value="Genomic_DNA"/>
</dbReference>